<feature type="compositionally biased region" description="Polar residues" evidence="1">
    <location>
        <begin position="43"/>
        <end position="56"/>
    </location>
</feature>
<evidence type="ECO:0000313" key="2">
    <source>
        <dbReference type="EMBL" id="RPA96523.1"/>
    </source>
</evidence>
<feature type="region of interest" description="Disordered" evidence="1">
    <location>
        <begin position="43"/>
        <end position="64"/>
    </location>
</feature>
<reference evidence="2 3" key="1">
    <citation type="journal article" date="2018" name="Nat. Ecol. Evol.">
        <title>Pezizomycetes genomes reveal the molecular basis of ectomycorrhizal truffle lifestyle.</title>
        <authorList>
            <person name="Murat C."/>
            <person name="Payen T."/>
            <person name="Noel B."/>
            <person name="Kuo A."/>
            <person name="Morin E."/>
            <person name="Chen J."/>
            <person name="Kohler A."/>
            <person name="Krizsan K."/>
            <person name="Balestrini R."/>
            <person name="Da Silva C."/>
            <person name="Montanini B."/>
            <person name="Hainaut M."/>
            <person name="Levati E."/>
            <person name="Barry K.W."/>
            <person name="Belfiori B."/>
            <person name="Cichocki N."/>
            <person name="Clum A."/>
            <person name="Dockter R.B."/>
            <person name="Fauchery L."/>
            <person name="Guy J."/>
            <person name="Iotti M."/>
            <person name="Le Tacon F."/>
            <person name="Lindquist E.A."/>
            <person name="Lipzen A."/>
            <person name="Malagnac F."/>
            <person name="Mello A."/>
            <person name="Molinier V."/>
            <person name="Miyauchi S."/>
            <person name="Poulain J."/>
            <person name="Riccioni C."/>
            <person name="Rubini A."/>
            <person name="Sitrit Y."/>
            <person name="Splivallo R."/>
            <person name="Traeger S."/>
            <person name="Wang M."/>
            <person name="Zifcakova L."/>
            <person name="Wipf D."/>
            <person name="Zambonelli A."/>
            <person name="Paolocci F."/>
            <person name="Nowrousian M."/>
            <person name="Ottonello S."/>
            <person name="Baldrian P."/>
            <person name="Spatafora J.W."/>
            <person name="Henrissat B."/>
            <person name="Nagy L.G."/>
            <person name="Aury J.M."/>
            <person name="Wincker P."/>
            <person name="Grigoriev I.V."/>
            <person name="Bonfante P."/>
            <person name="Martin F.M."/>
        </authorList>
    </citation>
    <scope>NUCLEOTIDE SEQUENCE [LARGE SCALE GENOMIC DNA]</scope>
    <source>
        <strain evidence="2 3">120613-1</strain>
    </source>
</reference>
<protein>
    <submittedName>
        <fullName evidence="2">Uncharacterized protein</fullName>
    </submittedName>
</protein>
<gene>
    <name evidence="2" type="ORF">L873DRAFT_1811119</name>
</gene>
<proteinExistence type="predicted"/>
<name>A0A3N4JE18_9PEZI</name>
<evidence type="ECO:0000313" key="3">
    <source>
        <dbReference type="Proteomes" id="UP000276215"/>
    </source>
</evidence>
<dbReference type="Proteomes" id="UP000276215">
    <property type="component" value="Unassembled WGS sequence"/>
</dbReference>
<dbReference type="AlphaFoldDB" id="A0A3N4JE18"/>
<keyword evidence="3" id="KW-1185">Reference proteome</keyword>
<feature type="non-terminal residue" evidence="2">
    <location>
        <position position="64"/>
    </location>
</feature>
<accession>A0A3N4JE18</accession>
<organism evidence="2 3">
    <name type="scientific">Choiromyces venosus 120613-1</name>
    <dbReference type="NCBI Taxonomy" id="1336337"/>
    <lineage>
        <taxon>Eukaryota</taxon>
        <taxon>Fungi</taxon>
        <taxon>Dikarya</taxon>
        <taxon>Ascomycota</taxon>
        <taxon>Pezizomycotina</taxon>
        <taxon>Pezizomycetes</taxon>
        <taxon>Pezizales</taxon>
        <taxon>Tuberaceae</taxon>
        <taxon>Choiromyces</taxon>
    </lineage>
</organism>
<evidence type="ECO:0000256" key="1">
    <source>
        <dbReference type="SAM" id="MobiDB-lite"/>
    </source>
</evidence>
<dbReference type="EMBL" id="ML120413">
    <property type="protein sequence ID" value="RPA96523.1"/>
    <property type="molecule type" value="Genomic_DNA"/>
</dbReference>
<sequence length="64" mass="7057">MIIIMNAIPGLKSAHSPSHSILVLENGIYDTNIKEYEILSSWGTATSHSGNNNQPTNEKKETEM</sequence>